<evidence type="ECO:0000259" key="1">
    <source>
        <dbReference type="Pfam" id="PF03235"/>
    </source>
</evidence>
<dbReference type="InterPro" id="IPR004919">
    <property type="entry name" value="GmrSD_N"/>
</dbReference>
<comment type="caution">
    <text evidence="2">The sequence shown here is derived from an EMBL/GenBank/DDBJ whole genome shotgun (WGS) entry which is preliminary data.</text>
</comment>
<gene>
    <name evidence="2" type="ORF">F7D57_09650</name>
</gene>
<proteinExistence type="predicted"/>
<evidence type="ECO:0000313" key="3">
    <source>
        <dbReference type="Proteomes" id="UP000405805"/>
    </source>
</evidence>
<dbReference type="EMBL" id="VZBP01000126">
    <property type="protein sequence ID" value="MQO09964.1"/>
    <property type="molecule type" value="Genomic_DNA"/>
</dbReference>
<evidence type="ECO:0000313" key="2">
    <source>
        <dbReference type="EMBL" id="MQO09964.1"/>
    </source>
</evidence>
<feature type="domain" description="GmrSD restriction endonucleases N-terminal" evidence="1">
    <location>
        <begin position="11"/>
        <end position="230"/>
    </location>
</feature>
<dbReference type="Proteomes" id="UP000405805">
    <property type="component" value="Unassembled WGS sequence"/>
</dbReference>
<accession>A0AA91A4X2</accession>
<protein>
    <submittedName>
        <fullName evidence="2">DUF262 domain-containing protein</fullName>
    </submittedName>
</protein>
<dbReference type="AlphaFoldDB" id="A0AA91A4X2"/>
<sequence>MSNNLKKYSFSDLLKLGKLRIPKIQRDYAQGRQSQKVDEIRKVFVHSLLLVVKGKRPSTELDFVYGSNLNNAFEPLDGQQRLTTLFLLHWMMGVELAMPGDKKHSVFTYETRNTSEEFCDELVQHEAMQVILEAKAKNTAPSVIITGRDWFKWEWRYDPTILSMLVMIDAIYNEMGDNWSMNLSVCRQNLEHITFNLLNLGDFGLSNELFIKMNARGKQLSDFDKLKSTLEEELQIQQVETDEQGKTLATSEDEENWRTLMDGAWIDMFWHKYARQRIIDTEAIEPEERREDRLKVAKLSEFQFKKLLLRLIALQLFENENISEKLAEASYNLEETKIDNLLYAYIDSLTDLRSDDQHVIVPVTTLTLDFKQLIKDVNSLIFKAADDIYYEISCLLPEISHIDKDERSLFDSFLENKIPNDVELTFYAMLLFLRAFPVFKTKKSEDEVMPWYFDKASHKPWLKNLESWVRAMRNILLNDNNNQRIDKISYSQEATLSLKQMIADLVAFVSIQGMNIEEDGMVVKKFLGSLDKTYKRIDNQSLAEEKLKASLILSNEEWEREIDTAEQHPYLWGQIRCLLNWSHNDLDTFKEYTRKLIELLNSINDNSLAYYSAILVLVPKCWEESNRLYQYNKDRDNSIKRYMRELTKEKQVYGGNIKILIDNWISNYSDMPVKNFLERLVADKIKSSASWIQCIIKNPTILDEAWNKRIFCQDGHTILAQRKTRDSHCFDPVFIYLRNICHENGIAPQKFKLYDSKSEEYEHAFLLEKNSHKYLVEWYGKDGCYSIKVDDNEVVIGYTPGEVVSFMENIIIS</sequence>
<organism evidence="2 3">
    <name type="scientific">Segatella copri</name>
    <dbReference type="NCBI Taxonomy" id="165179"/>
    <lineage>
        <taxon>Bacteria</taxon>
        <taxon>Pseudomonadati</taxon>
        <taxon>Bacteroidota</taxon>
        <taxon>Bacteroidia</taxon>
        <taxon>Bacteroidales</taxon>
        <taxon>Prevotellaceae</taxon>
        <taxon>Segatella</taxon>
    </lineage>
</organism>
<dbReference type="RefSeq" id="WP_153097262.1">
    <property type="nucleotide sequence ID" value="NZ_VZBP01000126.1"/>
</dbReference>
<dbReference type="Pfam" id="PF03235">
    <property type="entry name" value="GmrSD_N"/>
    <property type="match status" value="1"/>
</dbReference>
<reference evidence="3" key="1">
    <citation type="submission" date="2019-09" db="EMBL/GenBank/DDBJ databases">
        <title>Distinct polysaccharide growth profiles of human intestinal Prevotella copri isolates.</title>
        <authorList>
            <person name="Fehlner-Peach H."/>
            <person name="Magnabosco C."/>
            <person name="Raghavan V."/>
            <person name="Scher J.U."/>
            <person name="Tett A."/>
            <person name="Cox L.M."/>
            <person name="Gottsegen C."/>
            <person name="Watters A."/>
            <person name="Wiltshire- Gordon J.D."/>
            <person name="Segata N."/>
            <person name="Bonneau R."/>
            <person name="Littman D.R."/>
        </authorList>
    </citation>
    <scope>NUCLEOTIDE SEQUENCE [LARGE SCALE GENOMIC DNA]</scope>
    <source>
        <strain evidence="3">iA624</strain>
    </source>
</reference>
<name>A0AA91A4X2_9BACT</name>